<comment type="subunit">
    <text evidence="11">Forms a cyclic heterotetrameric complex composed of two molecules of XerC and two molecules of XerD.</text>
</comment>
<dbReference type="SUPFAM" id="SSF56349">
    <property type="entry name" value="DNA breaking-rejoining enzymes"/>
    <property type="match status" value="1"/>
</dbReference>
<reference evidence="14 15" key="2">
    <citation type="journal article" date="2018" name="Int. J. Syst. Evol. Microbiol.">
        <title>Marinobacterium aestuarii sp. nov., a benzene-degrading marine bacterium isolated from estuary sediment.</title>
        <authorList>
            <person name="Bae S.S."/>
            <person name="Jung J."/>
            <person name="Chung D."/>
            <person name="Baek K."/>
        </authorList>
    </citation>
    <scope>NUCLEOTIDE SEQUENCE [LARGE SCALE GENOMIC DNA]</scope>
    <source>
        <strain evidence="14 15">ST58-10</strain>
    </source>
</reference>
<dbReference type="CDD" id="cd00798">
    <property type="entry name" value="INT_XerDC_C"/>
    <property type="match status" value="1"/>
</dbReference>
<evidence type="ECO:0000256" key="11">
    <source>
        <dbReference type="HAMAP-Rule" id="MF_01808"/>
    </source>
</evidence>
<feature type="active site" evidence="11">
    <location>
        <position position="241"/>
    </location>
</feature>
<evidence type="ECO:0000259" key="12">
    <source>
        <dbReference type="PROSITE" id="PS51898"/>
    </source>
</evidence>
<evidence type="ECO:0000256" key="9">
    <source>
        <dbReference type="ARBA" id="ARBA00023172"/>
    </source>
</evidence>
<keyword evidence="5 11" id="KW-0132">Cell division</keyword>
<dbReference type="PANTHER" id="PTHR30349">
    <property type="entry name" value="PHAGE INTEGRASE-RELATED"/>
    <property type="match status" value="1"/>
</dbReference>
<sequence>MSPDPDVLDAFVRYLRTERQYSGHTLANYRRDIERLLRYAVANSLSDWNSIRPRDLRAFIAETHREGLAGKSIQRLLSAIRSFYRFLNREGLSQQNPALGISAPRSPRRLPKTLDTDQAAHLMQIPVTDAVSARDCAMMELIYSSGLRLAELVSLDLGDIDFRDASLVVTGKGRKTRMLPVGSKALAALDVWLGLRGSLLRGEQPALFISKRGNRISTRAVQQRLEHWGLHQATDGKVHPHRLRHSFASHLLESSGDLRAVQELLGHADIATTQIYTHLDFQHLADVYDRAHPRARKKDD</sequence>
<dbReference type="GO" id="GO:0009037">
    <property type="term" value="F:tyrosine-based site-specific recombinase activity"/>
    <property type="evidence" value="ECO:0007669"/>
    <property type="project" value="UniProtKB-UniRule"/>
</dbReference>
<keyword evidence="7 11" id="KW-0229">DNA integration</keyword>
<dbReference type="NCBIfam" id="TIGR02224">
    <property type="entry name" value="recomb_XerC"/>
    <property type="match status" value="1"/>
</dbReference>
<dbReference type="Gene3D" id="1.10.150.130">
    <property type="match status" value="1"/>
</dbReference>
<accession>A0A1A9EUA8</accession>
<evidence type="ECO:0000256" key="6">
    <source>
        <dbReference type="ARBA" id="ARBA00022829"/>
    </source>
</evidence>
<feature type="active site" evidence="11">
    <location>
        <position position="172"/>
    </location>
</feature>
<proteinExistence type="inferred from homology"/>
<keyword evidence="9 11" id="KW-0233">DNA recombination</keyword>
<dbReference type="STRING" id="1821621.A8C75_01355"/>
<dbReference type="PANTHER" id="PTHR30349:SF81">
    <property type="entry name" value="TYROSINE RECOMBINASE XERC"/>
    <property type="match status" value="1"/>
</dbReference>
<dbReference type="InterPro" id="IPR002104">
    <property type="entry name" value="Integrase_catalytic"/>
</dbReference>
<dbReference type="InterPro" id="IPR023009">
    <property type="entry name" value="Tyrosine_recombinase_XerC/XerD"/>
</dbReference>
<evidence type="ECO:0000259" key="13">
    <source>
        <dbReference type="PROSITE" id="PS51900"/>
    </source>
</evidence>
<dbReference type="AlphaFoldDB" id="A0A1A9EUA8"/>
<comment type="function">
    <text evidence="11">Site-specific tyrosine recombinase, which acts by catalyzing the cutting and rejoining of the recombining DNA molecules. The XerC-XerD complex is essential to convert dimers of the bacterial chromosome into monomers to permit their segregation at cell division. It also contributes to the segregational stability of plasmids.</text>
</comment>
<dbReference type="PROSITE" id="PS51900">
    <property type="entry name" value="CB"/>
    <property type="match status" value="1"/>
</dbReference>
<dbReference type="InterPro" id="IPR013762">
    <property type="entry name" value="Integrase-like_cat_sf"/>
</dbReference>
<dbReference type="InterPro" id="IPR044068">
    <property type="entry name" value="CB"/>
</dbReference>
<dbReference type="PROSITE" id="PS51898">
    <property type="entry name" value="TYR_RECOMBINASE"/>
    <property type="match status" value="1"/>
</dbReference>
<comment type="subcellular location">
    <subcellularLocation>
        <location evidence="1 11">Cytoplasm</location>
    </subcellularLocation>
</comment>
<evidence type="ECO:0000256" key="2">
    <source>
        <dbReference type="ARBA" id="ARBA00006657"/>
    </source>
</evidence>
<evidence type="ECO:0000256" key="8">
    <source>
        <dbReference type="ARBA" id="ARBA00023125"/>
    </source>
</evidence>
<dbReference type="Pfam" id="PF00589">
    <property type="entry name" value="Phage_integrase"/>
    <property type="match status" value="1"/>
</dbReference>
<dbReference type="HAMAP" id="MF_01808">
    <property type="entry name" value="Recomb_XerC_XerD"/>
    <property type="match status" value="1"/>
</dbReference>
<dbReference type="InterPro" id="IPR004107">
    <property type="entry name" value="Integrase_SAM-like_N"/>
</dbReference>
<evidence type="ECO:0000256" key="3">
    <source>
        <dbReference type="ARBA" id="ARBA00015804"/>
    </source>
</evidence>
<dbReference type="InterPro" id="IPR050090">
    <property type="entry name" value="Tyrosine_recombinase_XerCD"/>
</dbReference>
<protein>
    <recommendedName>
        <fullName evidence="3 11">Tyrosine recombinase XerC</fullName>
    </recommendedName>
</protein>
<keyword evidence="10 11" id="KW-0131">Cell cycle</keyword>
<feature type="active site" evidence="11">
    <location>
        <position position="148"/>
    </location>
</feature>
<dbReference type="InterPro" id="IPR011010">
    <property type="entry name" value="DNA_brk_join_enz"/>
</dbReference>
<dbReference type="GO" id="GO:0051301">
    <property type="term" value="P:cell division"/>
    <property type="evidence" value="ECO:0007669"/>
    <property type="project" value="UniProtKB-UniRule"/>
</dbReference>
<evidence type="ECO:0000256" key="4">
    <source>
        <dbReference type="ARBA" id="ARBA00022490"/>
    </source>
</evidence>
<dbReference type="InterPro" id="IPR011931">
    <property type="entry name" value="Recomb_XerC"/>
</dbReference>
<dbReference type="RefSeq" id="WP_067377025.1">
    <property type="nucleotide sequence ID" value="NZ_CP015839.1"/>
</dbReference>
<dbReference type="Gene3D" id="1.10.443.10">
    <property type="entry name" value="Intergrase catalytic core"/>
    <property type="match status" value="1"/>
</dbReference>
<dbReference type="InterPro" id="IPR010998">
    <property type="entry name" value="Integrase_recombinase_N"/>
</dbReference>
<dbReference type="EMBL" id="CP015839">
    <property type="protein sequence ID" value="ANG61238.1"/>
    <property type="molecule type" value="Genomic_DNA"/>
</dbReference>
<dbReference type="GO" id="GO:0005737">
    <property type="term" value="C:cytoplasm"/>
    <property type="evidence" value="ECO:0007669"/>
    <property type="project" value="UniProtKB-SubCell"/>
</dbReference>
<evidence type="ECO:0000313" key="15">
    <source>
        <dbReference type="Proteomes" id="UP000078070"/>
    </source>
</evidence>
<keyword evidence="6 11" id="KW-0159">Chromosome partition</keyword>
<evidence type="ECO:0000313" key="14">
    <source>
        <dbReference type="EMBL" id="ANG61238.1"/>
    </source>
</evidence>
<reference evidence="15" key="1">
    <citation type="submission" date="2016-05" db="EMBL/GenBank/DDBJ databases">
        <authorList>
            <person name="Baek K."/>
            <person name="Yang S.-J."/>
        </authorList>
    </citation>
    <scope>NUCLEOTIDE SEQUENCE [LARGE SCALE GENOMIC DNA]</scope>
    <source>
        <strain evidence="15">ST58-10</strain>
    </source>
</reference>
<feature type="active site" evidence="11">
    <location>
        <position position="244"/>
    </location>
</feature>
<feature type="domain" description="Core-binding (CB)" evidence="13">
    <location>
        <begin position="2"/>
        <end position="88"/>
    </location>
</feature>
<dbReference type="NCBIfam" id="NF001399">
    <property type="entry name" value="PRK00283.1"/>
    <property type="match status" value="1"/>
</dbReference>
<feature type="domain" description="Tyr recombinase" evidence="12">
    <location>
        <begin position="109"/>
        <end position="289"/>
    </location>
</feature>
<keyword evidence="8 11" id="KW-0238">DNA-binding</keyword>
<keyword evidence="4 11" id="KW-0963">Cytoplasm</keyword>
<dbReference type="Proteomes" id="UP000078070">
    <property type="component" value="Chromosome"/>
</dbReference>
<gene>
    <name evidence="11" type="primary">xerC</name>
    <name evidence="14" type="ORF">A8C75_01355</name>
</gene>
<dbReference type="GO" id="GO:0003677">
    <property type="term" value="F:DNA binding"/>
    <property type="evidence" value="ECO:0007669"/>
    <property type="project" value="UniProtKB-UniRule"/>
</dbReference>
<evidence type="ECO:0000256" key="10">
    <source>
        <dbReference type="ARBA" id="ARBA00023306"/>
    </source>
</evidence>
<name>A0A1A9EUA8_9GAMM</name>
<dbReference type="KEGG" id="mars:A8C75_01355"/>
<comment type="similarity">
    <text evidence="2 11">Belongs to the 'phage' integrase family. XerC subfamily.</text>
</comment>
<feature type="active site" evidence="11">
    <location>
        <position position="267"/>
    </location>
</feature>
<feature type="active site" description="O-(3'-phospho-DNA)-tyrosine intermediate" evidence="11">
    <location>
        <position position="276"/>
    </location>
</feature>
<evidence type="ECO:0000256" key="5">
    <source>
        <dbReference type="ARBA" id="ARBA00022618"/>
    </source>
</evidence>
<keyword evidence="15" id="KW-1185">Reference proteome</keyword>
<organism evidence="14 15">
    <name type="scientific">Marinobacterium aestuarii</name>
    <dbReference type="NCBI Taxonomy" id="1821621"/>
    <lineage>
        <taxon>Bacteria</taxon>
        <taxon>Pseudomonadati</taxon>
        <taxon>Pseudomonadota</taxon>
        <taxon>Gammaproteobacteria</taxon>
        <taxon>Oceanospirillales</taxon>
        <taxon>Oceanospirillaceae</taxon>
        <taxon>Marinobacterium</taxon>
    </lineage>
</organism>
<dbReference type="Pfam" id="PF02899">
    <property type="entry name" value="Phage_int_SAM_1"/>
    <property type="match status" value="1"/>
</dbReference>
<dbReference type="GO" id="GO:0006313">
    <property type="term" value="P:DNA transposition"/>
    <property type="evidence" value="ECO:0007669"/>
    <property type="project" value="UniProtKB-UniRule"/>
</dbReference>
<evidence type="ECO:0000256" key="7">
    <source>
        <dbReference type="ARBA" id="ARBA00022908"/>
    </source>
</evidence>
<evidence type="ECO:0000256" key="1">
    <source>
        <dbReference type="ARBA" id="ARBA00004496"/>
    </source>
</evidence>
<dbReference type="OrthoDB" id="9801717at2"/>
<dbReference type="GO" id="GO:0007059">
    <property type="term" value="P:chromosome segregation"/>
    <property type="evidence" value="ECO:0007669"/>
    <property type="project" value="UniProtKB-UniRule"/>
</dbReference>